<dbReference type="EMBL" id="VRTS01000004">
    <property type="protein sequence ID" value="TXK62505.1"/>
    <property type="molecule type" value="Genomic_DNA"/>
</dbReference>
<accession>A0A5C8KRG8</accession>
<dbReference type="AlphaFoldDB" id="A0A5C8KRG8"/>
<protein>
    <submittedName>
        <fullName evidence="1">DUF1631 domain-containing protein</fullName>
    </submittedName>
</protein>
<comment type="caution">
    <text evidence="1">The sequence shown here is derived from an EMBL/GenBank/DDBJ whole genome shotgun (WGS) entry which is preliminary data.</text>
</comment>
<sequence length="410" mass="45168">MTPQGKTPALAQEDSDTIDLVSMLFDFIMREIRPNSPAAGLLAKLQVPLMRVAMRDKGFFTRQVHPARQMLSAIAETGAYWSDEDDGDRATVDKMRSVVDRVVGEFDGDVGMFETLSEDLGSHLQTLARKAEVAERRHVEAARGKEKLALARLQASEAVSARIKGHKIPRFVHTLLTQAWTDVLALSLLRQGEDSDGFRRQLEIADRLVRAAARPQAPGSGLERGEALELREEIEQSLAQVGYHAEDAKAIAARLTSIEDEEEAGPDDPASRTELALRLKAHSRLGGEVKASSDPKQPPLDAREKACLEQIKALPFGCWLEFVINQQGEVARRRMSWYSTLTGHAVFVNARGHRVGDYTIEVLARMMAKGQVRVMNSEKGNLIDRAWGAIVTALKGFQGKAAKDGREGEA</sequence>
<reference evidence="1 2" key="1">
    <citation type="submission" date="2019-08" db="EMBL/GenBank/DDBJ databases">
        <authorList>
            <person name="Karlyshev A.V."/>
        </authorList>
    </citation>
    <scope>NUCLEOTIDE SEQUENCE [LARGE SCALE GENOMIC DNA]</scope>
    <source>
        <strain evidence="1 2">Alg18-2.2</strain>
    </source>
</reference>
<evidence type="ECO:0000313" key="2">
    <source>
        <dbReference type="Proteomes" id="UP000321248"/>
    </source>
</evidence>
<dbReference type="Proteomes" id="UP000321248">
    <property type="component" value="Unassembled WGS sequence"/>
</dbReference>
<gene>
    <name evidence="1" type="ORF">FU658_06940</name>
</gene>
<evidence type="ECO:0000313" key="1">
    <source>
        <dbReference type="EMBL" id="TXK62505.1"/>
    </source>
</evidence>
<dbReference type="Pfam" id="PF07793">
    <property type="entry name" value="DUF1631"/>
    <property type="match status" value="1"/>
</dbReference>
<dbReference type="RefSeq" id="WP_147891427.1">
    <property type="nucleotide sequence ID" value="NZ_VRTS01000004.1"/>
</dbReference>
<dbReference type="InterPro" id="IPR012434">
    <property type="entry name" value="DUF1631"/>
</dbReference>
<dbReference type="OrthoDB" id="6188167at2"/>
<proteinExistence type="predicted"/>
<name>A0A5C8KRG8_9GAMM</name>
<keyword evidence="2" id="KW-1185">Reference proteome</keyword>
<organism evidence="1 2">
    <name type="scientific">Alkalisalibacterium limincola</name>
    <dbReference type="NCBI Taxonomy" id="2699169"/>
    <lineage>
        <taxon>Bacteria</taxon>
        <taxon>Pseudomonadati</taxon>
        <taxon>Pseudomonadota</taxon>
        <taxon>Gammaproteobacteria</taxon>
        <taxon>Lysobacterales</taxon>
        <taxon>Lysobacteraceae</taxon>
        <taxon>Alkalisalibacterium</taxon>
    </lineage>
</organism>